<dbReference type="GO" id="GO:0005524">
    <property type="term" value="F:ATP binding"/>
    <property type="evidence" value="ECO:0007669"/>
    <property type="project" value="UniProtKB-UniRule"/>
</dbReference>
<evidence type="ECO:0000256" key="4">
    <source>
        <dbReference type="ARBA" id="ARBA00022741"/>
    </source>
</evidence>
<evidence type="ECO:0000256" key="11">
    <source>
        <dbReference type="PROSITE-ProRule" id="PRU10141"/>
    </source>
</evidence>
<protein>
    <recommendedName>
        <fullName evidence="1">non-specific serine/threonine protein kinase</fullName>
        <ecNumber evidence="1">2.7.11.1</ecNumber>
    </recommendedName>
</protein>
<dbReference type="EMBL" id="OC917405">
    <property type="protein sequence ID" value="CAD7646967.1"/>
    <property type="molecule type" value="Genomic_DNA"/>
</dbReference>
<keyword evidence="5" id="KW-0418">Kinase</keyword>
<reference evidence="14" key="1">
    <citation type="submission" date="2020-11" db="EMBL/GenBank/DDBJ databases">
        <authorList>
            <person name="Tran Van P."/>
        </authorList>
    </citation>
    <scope>NUCLEOTIDE SEQUENCE</scope>
</reference>
<comment type="catalytic activity">
    <reaction evidence="10">
        <text>L-seryl-[protein] + ATP = O-phospho-L-seryl-[protein] + ADP + H(+)</text>
        <dbReference type="Rhea" id="RHEA:17989"/>
        <dbReference type="Rhea" id="RHEA-COMP:9863"/>
        <dbReference type="Rhea" id="RHEA-COMP:11604"/>
        <dbReference type="ChEBI" id="CHEBI:15378"/>
        <dbReference type="ChEBI" id="CHEBI:29999"/>
        <dbReference type="ChEBI" id="CHEBI:30616"/>
        <dbReference type="ChEBI" id="CHEBI:83421"/>
        <dbReference type="ChEBI" id="CHEBI:456216"/>
        <dbReference type="EC" id="2.7.11.1"/>
    </reaction>
    <physiologicalReaction direction="left-to-right" evidence="10">
        <dbReference type="Rhea" id="RHEA:17990"/>
    </physiologicalReaction>
</comment>
<dbReference type="GO" id="GO:0017148">
    <property type="term" value="P:negative regulation of translation"/>
    <property type="evidence" value="ECO:0007669"/>
    <property type="project" value="UniProtKB-KW"/>
</dbReference>
<evidence type="ECO:0000256" key="3">
    <source>
        <dbReference type="ARBA" id="ARBA00022679"/>
    </source>
</evidence>
<evidence type="ECO:0000256" key="8">
    <source>
        <dbReference type="ARBA" id="ARBA00037982"/>
    </source>
</evidence>
<dbReference type="GO" id="GO:0005737">
    <property type="term" value="C:cytoplasm"/>
    <property type="evidence" value="ECO:0007669"/>
    <property type="project" value="TreeGrafter"/>
</dbReference>
<gene>
    <name evidence="14" type="ORF">ONB1V03_LOCUS6012</name>
</gene>
<dbReference type="EMBL" id="CAJPVJ010002580">
    <property type="protein sequence ID" value="CAG2166491.1"/>
    <property type="molecule type" value="Genomic_DNA"/>
</dbReference>
<feature type="domain" description="Protein kinase" evidence="13">
    <location>
        <begin position="44"/>
        <end position="314"/>
    </location>
</feature>
<keyword evidence="2 12" id="KW-0723">Serine/threonine-protein kinase</keyword>
<dbReference type="PANTHER" id="PTHR11042">
    <property type="entry name" value="EUKARYOTIC TRANSLATION INITIATION FACTOR 2-ALPHA KINASE EIF2-ALPHA KINASE -RELATED"/>
    <property type="match status" value="1"/>
</dbReference>
<dbReference type="GO" id="GO:0005634">
    <property type="term" value="C:nucleus"/>
    <property type="evidence" value="ECO:0007669"/>
    <property type="project" value="TreeGrafter"/>
</dbReference>
<dbReference type="InterPro" id="IPR008271">
    <property type="entry name" value="Ser/Thr_kinase_AS"/>
</dbReference>
<dbReference type="InterPro" id="IPR017441">
    <property type="entry name" value="Protein_kinase_ATP_BS"/>
</dbReference>
<evidence type="ECO:0000256" key="7">
    <source>
        <dbReference type="ARBA" id="ARBA00023193"/>
    </source>
</evidence>
<evidence type="ECO:0000256" key="12">
    <source>
        <dbReference type="RuleBase" id="RU000304"/>
    </source>
</evidence>
<name>A0A7R9LUY3_9ACAR</name>
<accession>A0A7R9LUY3</accession>
<comment type="similarity">
    <text evidence="8">Belongs to the protein kinase superfamily. Ser/Thr protein kinase family. GCN2 subfamily.</text>
</comment>
<proteinExistence type="inferred from homology"/>
<keyword evidence="15" id="KW-1185">Reference proteome</keyword>
<dbReference type="Proteomes" id="UP000728032">
    <property type="component" value="Unassembled WGS sequence"/>
</dbReference>
<dbReference type="PROSITE" id="PS00107">
    <property type="entry name" value="PROTEIN_KINASE_ATP"/>
    <property type="match status" value="1"/>
</dbReference>
<dbReference type="PROSITE" id="PS50011">
    <property type="entry name" value="PROTEIN_KINASE_DOM"/>
    <property type="match status" value="1"/>
</dbReference>
<comment type="catalytic activity">
    <reaction evidence="9">
        <text>L-threonyl-[protein] + ATP = O-phospho-L-threonyl-[protein] + ADP + H(+)</text>
        <dbReference type="Rhea" id="RHEA:46608"/>
        <dbReference type="Rhea" id="RHEA-COMP:11060"/>
        <dbReference type="Rhea" id="RHEA-COMP:11605"/>
        <dbReference type="ChEBI" id="CHEBI:15378"/>
        <dbReference type="ChEBI" id="CHEBI:30013"/>
        <dbReference type="ChEBI" id="CHEBI:30616"/>
        <dbReference type="ChEBI" id="CHEBI:61977"/>
        <dbReference type="ChEBI" id="CHEBI:456216"/>
        <dbReference type="EC" id="2.7.11.1"/>
    </reaction>
    <physiologicalReaction direction="left-to-right" evidence="9">
        <dbReference type="Rhea" id="RHEA:46609"/>
    </physiologicalReaction>
</comment>
<dbReference type="PANTHER" id="PTHR11042:SF160">
    <property type="entry name" value="EUKARYOTIC TRANSLATION INITIATION FACTOR 2-ALPHA KINASE 1"/>
    <property type="match status" value="1"/>
</dbReference>
<dbReference type="InterPro" id="IPR050339">
    <property type="entry name" value="CC_SR_Kinase"/>
</dbReference>
<keyword evidence="4 11" id="KW-0547">Nucleotide-binding</keyword>
<dbReference type="Gene3D" id="3.30.200.20">
    <property type="entry name" value="Phosphorylase Kinase, domain 1"/>
    <property type="match status" value="1"/>
</dbReference>
<evidence type="ECO:0000256" key="6">
    <source>
        <dbReference type="ARBA" id="ARBA00022840"/>
    </source>
</evidence>
<dbReference type="InterPro" id="IPR011009">
    <property type="entry name" value="Kinase-like_dom_sf"/>
</dbReference>
<dbReference type="AlphaFoldDB" id="A0A7R9LUY3"/>
<evidence type="ECO:0000256" key="9">
    <source>
        <dbReference type="ARBA" id="ARBA00048659"/>
    </source>
</evidence>
<evidence type="ECO:0000259" key="13">
    <source>
        <dbReference type="PROSITE" id="PS50011"/>
    </source>
</evidence>
<evidence type="ECO:0000313" key="15">
    <source>
        <dbReference type="Proteomes" id="UP000728032"/>
    </source>
</evidence>
<evidence type="ECO:0000256" key="5">
    <source>
        <dbReference type="ARBA" id="ARBA00022777"/>
    </source>
</evidence>
<keyword evidence="7" id="KW-0652">Protein synthesis inhibitor</keyword>
<sequence>MSTLHSYKSRDPQFFYEFITTKLQIQIKESNLIKMNVGHYQNSFEILCKIGSGGFGDVFKVKNKSSNEVYAVKVIDFIAKELTDKHKRDVYKEVEYLKRIDNKYIVHCMDAWREMDVVYIQLEICSQNLTNILEIKPQVFQREPKFPMNSYEYIISCEIFREVLECVQYLHGLSFIHRDFKPDNILISDNSLKGRFVKLCDFGLVTKHDNIIHNKTVNKHTAEVGTDRYIAPEVIFGAKYNHKCDIHSLAVIGGDIFETNVLTDLDNKQPYSLANSQLNGPVAHLKQVLDQMLVRRWNERPECSEVLAKYNEWSIDKNILANDAEFESTLEGVHAIETQIRERDEIALSVGTWILPVQTDFRANHIIHSYADYANYGNHNSIHNNSTRANYGINDRSNINSKYDIKAKSKNFMGRSAILITKYMSGRTVVNTAVERLKETKIPAFTFCYPTFLSMEKFVKKYPNFSDDYRDYQMNYTGGYWRINNQLLIY</sequence>
<dbReference type="Pfam" id="PF00069">
    <property type="entry name" value="Pkinase"/>
    <property type="match status" value="1"/>
</dbReference>
<dbReference type="GO" id="GO:0004694">
    <property type="term" value="F:eukaryotic translation initiation factor 2alpha kinase activity"/>
    <property type="evidence" value="ECO:0007669"/>
    <property type="project" value="TreeGrafter"/>
</dbReference>
<evidence type="ECO:0000256" key="1">
    <source>
        <dbReference type="ARBA" id="ARBA00012513"/>
    </source>
</evidence>
<dbReference type="InterPro" id="IPR000719">
    <property type="entry name" value="Prot_kinase_dom"/>
</dbReference>
<feature type="binding site" evidence="11">
    <location>
        <position position="80"/>
    </location>
    <ligand>
        <name>ATP</name>
        <dbReference type="ChEBI" id="CHEBI:30616"/>
    </ligand>
</feature>
<organism evidence="14">
    <name type="scientific">Oppiella nova</name>
    <dbReference type="NCBI Taxonomy" id="334625"/>
    <lineage>
        <taxon>Eukaryota</taxon>
        <taxon>Metazoa</taxon>
        <taxon>Ecdysozoa</taxon>
        <taxon>Arthropoda</taxon>
        <taxon>Chelicerata</taxon>
        <taxon>Arachnida</taxon>
        <taxon>Acari</taxon>
        <taxon>Acariformes</taxon>
        <taxon>Sarcoptiformes</taxon>
        <taxon>Oribatida</taxon>
        <taxon>Brachypylina</taxon>
        <taxon>Oppioidea</taxon>
        <taxon>Oppiidae</taxon>
        <taxon>Oppiella</taxon>
    </lineage>
</organism>
<dbReference type="OrthoDB" id="4062651at2759"/>
<dbReference type="SUPFAM" id="SSF56112">
    <property type="entry name" value="Protein kinase-like (PK-like)"/>
    <property type="match status" value="1"/>
</dbReference>
<evidence type="ECO:0000256" key="2">
    <source>
        <dbReference type="ARBA" id="ARBA00022527"/>
    </source>
</evidence>
<dbReference type="PROSITE" id="PS00108">
    <property type="entry name" value="PROTEIN_KINASE_ST"/>
    <property type="match status" value="1"/>
</dbReference>
<dbReference type="EC" id="2.7.11.1" evidence="1"/>
<evidence type="ECO:0000313" key="14">
    <source>
        <dbReference type="EMBL" id="CAD7646967.1"/>
    </source>
</evidence>
<evidence type="ECO:0000256" key="10">
    <source>
        <dbReference type="ARBA" id="ARBA00048977"/>
    </source>
</evidence>
<keyword evidence="6 11" id="KW-0067">ATP-binding</keyword>
<dbReference type="Gene3D" id="1.10.510.10">
    <property type="entry name" value="Transferase(Phosphotransferase) domain 1"/>
    <property type="match status" value="1"/>
</dbReference>
<keyword evidence="3" id="KW-0808">Transferase</keyword>